<evidence type="ECO:0000313" key="2">
    <source>
        <dbReference type="Proteomes" id="UP000054248"/>
    </source>
</evidence>
<dbReference type="HOGENOM" id="CLU_156030_1_0_1"/>
<reference evidence="1 2" key="1">
    <citation type="submission" date="2014-04" db="EMBL/GenBank/DDBJ databases">
        <authorList>
            <consortium name="DOE Joint Genome Institute"/>
            <person name="Kuo A."/>
            <person name="Girlanda M."/>
            <person name="Perotto S."/>
            <person name="Kohler A."/>
            <person name="Nagy L.G."/>
            <person name="Floudas D."/>
            <person name="Copeland A."/>
            <person name="Barry K.W."/>
            <person name="Cichocki N."/>
            <person name="Veneault-Fourrey C."/>
            <person name="LaButti K."/>
            <person name="Lindquist E.A."/>
            <person name="Lipzen A."/>
            <person name="Lundell T."/>
            <person name="Morin E."/>
            <person name="Murat C."/>
            <person name="Sun H."/>
            <person name="Tunlid A."/>
            <person name="Henrissat B."/>
            <person name="Grigoriev I.V."/>
            <person name="Hibbett D.S."/>
            <person name="Martin F."/>
            <person name="Nordberg H.P."/>
            <person name="Cantor M.N."/>
            <person name="Hua S.X."/>
        </authorList>
    </citation>
    <scope>NUCLEOTIDE SEQUENCE [LARGE SCALE GENOMIC DNA]</scope>
    <source>
        <strain evidence="1 2">MUT 4182</strain>
    </source>
</reference>
<feature type="non-terminal residue" evidence="1">
    <location>
        <position position="69"/>
    </location>
</feature>
<keyword evidence="2" id="KW-1185">Reference proteome</keyword>
<name>A0A0C3KHS8_9AGAM</name>
<organism evidence="1 2">
    <name type="scientific">Tulasnella calospora MUT 4182</name>
    <dbReference type="NCBI Taxonomy" id="1051891"/>
    <lineage>
        <taxon>Eukaryota</taxon>
        <taxon>Fungi</taxon>
        <taxon>Dikarya</taxon>
        <taxon>Basidiomycota</taxon>
        <taxon>Agaricomycotina</taxon>
        <taxon>Agaricomycetes</taxon>
        <taxon>Cantharellales</taxon>
        <taxon>Tulasnellaceae</taxon>
        <taxon>Tulasnella</taxon>
    </lineage>
</organism>
<feature type="non-terminal residue" evidence="1">
    <location>
        <position position="1"/>
    </location>
</feature>
<dbReference type="AlphaFoldDB" id="A0A0C3KHS8"/>
<dbReference type="Proteomes" id="UP000054248">
    <property type="component" value="Unassembled WGS sequence"/>
</dbReference>
<dbReference type="EMBL" id="KN823152">
    <property type="protein sequence ID" value="KIO21038.1"/>
    <property type="molecule type" value="Genomic_DNA"/>
</dbReference>
<dbReference type="OrthoDB" id="2794314at2759"/>
<reference evidence="2" key="2">
    <citation type="submission" date="2015-01" db="EMBL/GenBank/DDBJ databases">
        <title>Evolutionary Origins and Diversification of the Mycorrhizal Mutualists.</title>
        <authorList>
            <consortium name="DOE Joint Genome Institute"/>
            <consortium name="Mycorrhizal Genomics Consortium"/>
            <person name="Kohler A."/>
            <person name="Kuo A."/>
            <person name="Nagy L.G."/>
            <person name="Floudas D."/>
            <person name="Copeland A."/>
            <person name="Barry K.W."/>
            <person name="Cichocki N."/>
            <person name="Veneault-Fourrey C."/>
            <person name="LaButti K."/>
            <person name="Lindquist E.A."/>
            <person name="Lipzen A."/>
            <person name="Lundell T."/>
            <person name="Morin E."/>
            <person name="Murat C."/>
            <person name="Riley R."/>
            <person name="Ohm R."/>
            <person name="Sun H."/>
            <person name="Tunlid A."/>
            <person name="Henrissat B."/>
            <person name="Grigoriev I.V."/>
            <person name="Hibbett D.S."/>
            <person name="Martin F."/>
        </authorList>
    </citation>
    <scope>NUCLEOTIDE SEQUENCE [LARGE SCALE GENOMIC DNA]</scope>
    <source>
        <strain evidence="2">MUT 4182</strain>
    </source>
</reference>
<gene>
    <name evidence="1" type="ORF">M407DRAFT_48438</name>
</gene>
<sequence length="69" mass="8091">IPYSEKMHRTLIAIRCARSYRPFNFVKDPEYAMEVEMLQPGTKLPHPSTVSKDVRAIHKLAAQRVRTYF</sequence>
<accession>A0A0C3KHS8</accession>
<dbReference type="STRING" id="1051891.A0A0C3KHS8"/>
<evidence type="ECO:0000313" key="1">
    <source>
        <dbReference type="EMBL" id="KIO21038.1"/>
    </source>
</evidence>
<protein>
    <submittedName>
        <fullName evidence="1">Uncharacterized protein</fullName>
    </submittedName>
</protein>
<proteinExistence type="predicted"/>